<dbReference type="InterPro" id="IPR050986">
    <property type="entry name" value="GutQ/KpsF_isomerases"/>
</dbReference>
<dbReference type="PROSITE" id="PS51371">
    <property type="entry name" value="CBS"/>
    <property type="match status" value="1"/>
</dbReference>
<dbReference type="InterPro" id="IPR004800">
    <property type="entry name" value="KdsD/KpsF-type"/>
</dbReference>
<comment type="catalytic activity">
    <reaction evidence="4">
        <text>D-arabinose 5-phosphate = D-ribulose 5-phosphate</text>
        <dbReference type="Rhea" id="RHEA:23104"/>
        <dbReference type="ChEBI" id="CHEBI:57693"/>
        <dbReference type="ChEBI" id="CHEBI:58121"/>
        <dbReference type="EC" id="5.3.1.13"/>
    </reaction>
</comment>
<dbReference type="SUPFAM" id="SSF54631">
    <property type="entry name" value="CBS-domain pair"/>
    <property type="match status" value="1"/>
</dbReference>
<gene>
    <name evidence="10" type="primary">kpsF</name>
    <name evidence="10" type="ORF">IMCC3135_07500</name>
</gene>
<dbReference type="InterPro" id="IPR001347">
    <property type="entry name" value="SIS_dom"/>
</dbReference>
<sequence>MSLTQRTLRSNDHSSSFIPTAVESLTIQSKALATIASKIGSEFDDAVSLVLSCKGRVIVSGMGKSGIVGKKIAATLASTGTPSFYVHPGEAIHGDLGMITAEDLIVLISYSGETEEVIKLMPSLKYFGNKIIGIVGADNTTVGKQSDVVLRVDIEREVCPNNLAPTTSALAIMALGDALAVCLIRARDFKPSDFAQFHPGGILGRRLLSRVSDTMLTENLPLIGPEESVREAIFCMTSGRLGLCIIIENDRLLGILTDGDLRRALIMDPTMLDKRVRDFMTPVPVTISADAMVTDAEILMRKYKIRALIVTGAREGEEDQVCGLIEIFANNKGG</sequence>
<dbReference type="CDD" id="cd05014">
    <property type="entry name" value="SIS_Kpsf"/>
    <property type="match status" value="1"/>
</dbReference>
<protein>
    <recommendedName>
        <fullName evidence="4">Arabinose 5-phosphate isomerase</fullName>
        <shortName evidence="4">API</shortName>
        <ecNumber evidence="4">5.3.1.13</ecNumber>
    </recommendedName>
</protein>
<evidence type="ECO:0000256" key="6">
    <source>
        <dbReference type="PIRSR" id="PIRSR004692-3"/>
    </source>
</evidence>
<evidence type="ECO:0000256" key="5">
    <source>
        <dbReference type="PIRSR" id="PIRSR004692-2"/>
    </source>
</evidence>
<reference evidence="10 11" key="1">
    <citation type="submission" date="2016-12" db="EMBL/GenBank/DDBJ databases">
        <authorList>
            <person name="Song W.-J."/>
            <person name="Kurnit D.M."/>
        </authorList>
    </citation>
    <scope>NUCLEOTIDE SEQUENCE [LARGE SCALE GENOMIC DNA]</scope>
    <source>
        <strain evidence="10 11">IMCC3135</strain>
    </source>
</reference>
<evidence type="ECO:0000256" key="3">
    <source>
        <dbReference type="ARBA" id="ARBA00023122"/>
    </source>
</evidence>
<dbReference type="FunFam" id="3.40.50.10490:FF:000011">
    <property type="entry name" value="Arabinose 5-phosphate isomerase"/>
    <property type="match status" value="1"/>
</dbReference>
<dbReference type="CDD" id="cd04604">
    <property type="entry name" value="CBS_pair_SIS_assoc"/>
    <property type="match status" value="1"/>
</dbReference>
<evidence type="ECO:0000259" key="9">
    <source>
        <dbReference type="PROSITE" id="PS51464"/>
    </source>
</evidence>
<dbReference type="SUPFAM" id="SSF53697">
    <property type="entry name" value="SIS domain"/>
    <property type="match status" value="1"/>
</dbReference>
<dbReference type="EMBL" id="CP018632">
    <property type="protein sequence ID" value="ASJ71605.1"/>
    <property type="molecule type" value="Genomic_DNA"/>
</dbReference>
<evidence type="ECO:0000256" key="4">
    <source>
        <dbReference type="PIRNR" id="PIRNR004692"/>
    </source>
</evidence>
<evidence type="ECO:0000259" key="8">
    <source>
        <dbReference type="PROSITE" id="PS51371"/>
    </source>
</evidence>
<dbReference type="Pfam" id="PF01380">
    <property type="entry name" value="SIS"/>
    <property type="match status" value="1"/>
</dbReference>
<dbReference type="InterPro" id="IPR035474">
    <property type="entry name" value="SIS_Kpsf"/>
</dbReference>
<proteinExistence type="inferred from homology"/>
<dbReference type="EC" id="5.3.1.13" evidence="4"/>
<accession>A0A2Z2NM37</accession>
<feature type="site" description="Catalytically relevant" evidence="6">
    <location>
        <position position="157"/>
    </location>
</feature>
<keyword evidence="11" id="KW-1185">Reference proteome</keyword>
<feature type="binding site" evidence="5">
    <location>
        <position position="87"/>
    </location>
    <ligand>
        <name>Zn(2+)</name>
        <dbReference type="ChEBI" id="CHEBI:29105"/>
    </ligand>
</feature>
<dbReference type="RefSeq" id="WP_088917023.1">
    <property type="nucleotide sequence ID" value="NZ_CP018632.1"/>
</dbReference>
<comment type="similarity">
    <text evidence="1 4">Belongs to the SIS family. GutQ/KpsF subfamily.</text>
</comment>
<dbReference type="PANTHER" id="PTHR42745:SF1">
    <property type="entry name" value="ARABINOSE 5-PHOSPHATE ISOMERASE KDSD"/>
    <property type="match status" value="1"/>
</dbReference>
<dbReference type="GO" id="GO:0005975">
    <property type="term" value="P:carbohydrate metabolic process"/>
    <property type="evidence" value="ECO:0007669"/>
    <property type="project" value="InterPro"/>
</dbReference>
<dbReference type="Gene3D" id="3.40.50.10490">
    <property type="entry name" value="Glucose-6-phosphate isomerase like protein, domain 1"/>
    <property type="match status" value="1"/>
</dbReference>
<keyword evidence="5" id="KW-0862">Zinc</keyword>
<dbReference type="InterPro" id="IPR046348">
    <property type="entry name" value="SIS_dom_sf"/>
</dbReference>
<keyword evidence="5" id="KW-0479">Metal-binding</keyword>
<dbReference type="GO" id="GO:0046872">
    <property type="term" value="F:metal ion binding"/>
    <property type="evidence" value="ECO:0007669"/>
    <property type="project" value="UniProtKB-KW"/>
</dbReference>
<evidence type="ECO:0000256" key="2">
    <source>
        <dbReference type="ARBA" id="ARBA00022737"/>
    </source>
</evidence>
<feature type="site" description="Catalytically relevant" evidence="6">
    <location>
        <position position="64"/>
    </location>
</feature>
<dbReference type="GO" id="GO:1901135">
    <property type="term" value="P:carbohydrate derivative metabolic process"/>
    <property type="evidence" value="ECO:0007669"/>
    <property type="project" value="InterPro"/>
</dbReference>
<feature type="domain" description="SIS" evidence="9">
    <location>
        <begin position="46"/>
        <end position="189"/>
    </location>
</feature>
<dbReference type="Gene3D" id="3.10.580.10">
    <property type="entry name" value="CBS-domain"/>
    <property type="match status" value="1"/>
</dbReference>
<dbReference type="PANTHER" id="PTHR42745">
    <property type="match status" value="1"/>
</dbReference>
<dbReference type="NCBIfam" id="TIGR00393">
    <property type="entry name" value="kpsF"/>
    <property type="match status" value="1"/>
</dbReference>
<feature type="domain" description="CBS" evidence="8">
    <location>
        <begin position="215"/>
        <end position="274"/>
    </location>
</feature>
<dbReference type="AlphaFoldDB" id="A0A2Z2NM37"/>
<dbReference type="PIRSF" id="PIRSF004692">
    <property type="entry name" value="KdsD_KpsF"/>
    <property type="match status" value="1"/>
</dbReference>
<keyword evidence="3 7" id="KW-0129">CBS domain</keyword>
<dbReference type="InterPro" id="IPR046342">
    <property type="entry name" value="CBS_dom_sf"/>
</dbReference>
<dbReference type="SMART" id="SM00116">
    <property type="entry name" value="CBS"/>
    <property type="match status" value="2"/>
</dbReference>
<feature type="site" description="Catalytically relevant" evidence="6">
    <location>
        <position position="198"/>
    </location>
</feature>
<dbReference type="OrthoDB" id="9762536at2"/>
<feature type="site" description="Catalytically relevant" evidence="6">
    <location>
        <position position="116"/>
    </location>
</feature>
<dbReference type="Proteomes" id="UP000250079">
    <property type="component" value="Chromosome"/>
</dbReference>
<evidence type="ECO:0000313" key="11">
    <source>
        <dbReference type="Proteomes" id="UP000250079"/>
    </source>
</evidence>
<organism evidence="10 11">
    <name type="scientific">Granulosicoccus antarcticus IMCC3135</name>
    <dbReference type="NCBI Taxonomy" id="1192854"/>
    <lineage>
        <taxon>Bacteria</taxon>
        <taxon>Pseudomonadati</taxon>
        <taxon>Pseudomonadota</taxon>
        <taxon>Gammaproteobacteria</taxon>
        <taxon>Chromatiales</taxon>
        <taxon>Granulosicoccaceae</taxon>
        <taxon>Granulosicoccus</taxon>
    </lineage>
</organism>
<keyword evidence="4 10" id="KW-0413">Isomerase</keyword>
<dbReference type="GO" id="GO:0019146">
    <property type="term" value="F:arabinose-5-phosphate isomerase activity"/>
    <property type="evidence" value="ECO:0007669"/>
    <property type="project" value="UniProtKB-EC"/>
</dbReference>
<name>A0A2Z2NM37_9GAMM</name>
<keyword evidence="2" id="KW-0677">Repeat</keyword>
<dbReference type="InterPro" id="IPR000644">
    <property type="entry name" value="CBS_dom"/>
</dbReference>
<dbReference type="PROSITE" id="PS51464">
    <property type="entry name" value="SIS"/>
    <property type="match status" value="1"/>
</dbReference>
<dbReference type="Pfam" id="PF00571">
    <property type="entry name" value="CBS"/>
    <property type="match status" value="2"/>
</dbReference>
<evidence type="ECO:0000256" key="7">
    <source>
        <dbReference type="PROSITE-ProRule" id="PRU00703"/>
    </source>
</evidence>
<evidence type="ECO:0000256" key="1">
    <source>
        <dbReference type="ARBA" id="ARBA00008165"/>
    </source>
</evidence>
<dbReference type="KEGG" id="gai:IMCC3135_07500"/>
<dbReference type="GO" id="GO:0097367">
    <property type="term" value="F:carbohydrate derivative binding"/>
    <property type="evidence" value="ECO:0007669"/>
    <property type="project" value="InterPro"/>
</dbReference>
<evidence type="ECO:0000313" key="10">
    <source>
        <dbReference type="EMBL" id="ASJ71605.1"/>
    </source>
</evidence>